<accession>A0A4S3JIM2</accession>
<dbReference type="Proteomes" id="UP000308092">
    <property type="component" value="Unassembled WGS sequence"/>
</dbReference>
<feature type="compositionally biased region" description="Low complexity" evidence="1">
    <location>
        <begin position="499"/>
        <end position="529"/>
    </location>
</feature>
<feature type="region of interest" description="Disordered" evidence="1">
    <location>
        <begin position="36"/>
        <end position="93"/>
    </location>
</feature>
<proteinExistence type="predicted"/>
<sequence>MSPHTSAATEEPVRQSAAPSVDSFILREFAFLAQPMPAENQRQFQKKPSGLAPPQLGQKPTISPIPEEGYDSPAVHKGSFASSKVVPSSWGSARAESEILRTYLEAESDGEHSHRSPSDERNVFPVRQASLGKRGKPVLRTIPIPNADSQMPPAQGPVPRMAVMKEAPGHPNGRSRSFSASTISSHSTSRQAPFMLDLSYEHLPTRINNDMDASGNEMGVFPKTAPTMSDKRPGGHRPPRLDIEAVRDAEKRGSVTSLPDLIRRATQLASNLEHGRTASKNNLLDFDGGPKFPRGHEYRRSGSIKDIIASFPPPAAAPDAGRPLWPAFFKRSTLHQIQSQEVVPEAGNEKVEKRPRRCFSGDSGCTTVEIGKGSSSKNATMGTDLPRLFDSAQRNFSIPLDSVTIMALFSQNNVSCTTENTLVAFKDVNANSKNRRALPIAPGPQLLSPEKMSDPESPTPTTSDAGTRTLAARGAAGTLNGIVFDTSVPIGNQQDGLPTATKTSAATHTGTSSATSSSTPNSTGGNSTSVPAKAIDFSRIAVLYIFEKTGTFRAATFSEDRVQTYLQKSYPYSNKKTFSIDLTDAGVKSTFALDFDWYKITLPNGDVIGGS</sequence>
<feature type="region of interest" description="Disordered" evidence="1">
    <location>
        <begin position="128"/>
        <end position="159"/>
    </location>
</feature>
<dbReference type="PANTHER" id="PTHR17178">
    <property type="entry name" value="SECRETORY GRANULE PROTEOGLYCAN CORE PROTEIN"/>
    <property type="match status" value="1"/>
</dbReference>
<dbReference type="EMBL" id="SOSA01000165">
    <property type="protein sequence ID" value="THC95273.1"/>
    <property type="molecule type" value="Genomic_DNA"/>
</dbReference>
<comment type="caution">
    <text evidence="2">The sequence shown here is derived from an EMBL/GenBank/DDBJ whole genome shotgun (WGS) entry which is preliminary data.</text>
</comment>
<name>A0A4S3JIM2_9EURO</name>
<reference evidence="2 3" key="1">
    <citation type="submission" date="2019-03" db="EMBL/GenBank/DDBJ databases">
        <title>The genome sequence of a newly discovered highly antifungal drug resistant Aspergillus species, Aspergillus tanneri NIH 1004.</title>
        <authorList>
            <person name="Mounaud S."/>
            <person name="Singh I."/>
            <person name="Joardar V."/>
            <person name="Pakala S."/>
            <person name="Pakala S."/>
            <person name="Venepally P."/>
            <person name="Hoover J."/>
            <person name="Nierman W."/>
            <person name="Chung J."/>
            <person name="Losada L."/>
        </authorList>
    </citation>
    <scope>NUCLEOTIDE SEQUENCE [LARGE SCALE GENOMIC DNA]</scope>
    <source>
        <strain evidence="2 3">NIH1004</strain>
    </source>
</reference>
<dbReference type="AlphaFoldDB" id="A0A4S3JIM2"/>
<dbReference type="PANTHER" id="PTHR17178:SF0">
    <property type="entry name" value="SERGLYCIN"/>
    <property type="match status" value="1"/>
</dbReference>
<organism evidence="2 3">
    <name type="scientific">Aspergillus tanneri</name>
    <dbReference type="NCBI Taxonomy" id="1220188"/>
    <lineage>
        <taxon>Eukaryota</taxon>
        <taxon>Fungi</taxon>
        <taxon>Dikarya</taxon>
        <taxon>Ascomycota</taxon>
        <taxon>Pezizomycotina</taxon>
        <taxon>Eurotiomycetes</taxon>
        <taxon>Eurotiomycetidae</taxon>
        <taxon>Eurotiales</taxon>
        <taxon>Aspergillaceae</taxon>
        <taxon>Aspergillus</taxon>
        <taxon>Aspergillus subgen. Circumdati</taxon>
    </lineage>
</organism>
<dbReference type="STRING" id="1220188.A0A4S3JIM2"/>
<dbReference type="VEuPathDB" id="FungiDB:EYZ11_005270"/>
<evidence type="ECO:0000313" key="3">
    <source>
        <dbReference type="Proteomes" id="UP000308092"/>
    </source>
</evidence>
<evidence type="ECO:0000313" key="2">
    <source>
        <dbReference type="EMBL" id="THC95273.1"/>
    </source>
</evidence>
<feature type="region of interest" description="Disordered" evidence="1">
    <location>
        <begin position="493"/>
        <end position="530"/>
    </location>
</feature>
<protein>
    <submittedName>
        <fullName evidence="2">Uncharacterized protein</fullName>
    </submittedName>
</protein>
<feature type="compositionally biased region" description="Polar residues" evidence="1">
    <location>
        <begin position="80"/>
        <end position="91"/>
    </location>
</feature>
<gene>
    <name evidence="2" type="ORF">EYZ11_005270</name>
</gene>
<feature type="region of interest" description="Disordered" evidence="1">
    <location>
        <begin position="435"/>
        <end position="466"/>
    </location>
</feature>
<evidence type="ECO:0000256" key="1">
    <source>
        <dbReference type="SAM" id="MobiDB-lite"/>
    </source>
</evidence>
<keyword evidence="3" id="KW-1185">Reference proteome</keyword>